<name>A0AAD5F8H1_SILAS</name>
<evidence type="ECO:0000256" key="1">
    <source>
        <dbReference type="ARBA" id="ARBA00009019"/>
    </source>
</evidence>
<dbReference type="PANTHER" id="PTHR19232">
    <property type="entry name" value="CENTROCORTIN FAMILY MEMBER"/>
    <property type="match status" value="1"/>
</dbReference>
<evidence type="ECO:0000256" key="3">
    <source>
        <dbReference type="SAM" id="Coils"/>
    </source>
</evidence>
<keyword evidence="6" id="KW-1185">Reference proteome</keyword>
<reference evidence="5" key="1">
    <citation type="submission" date="2018-07" db="EMBL/GenBank/DDBJ databases">
        <title>Comparative genomics of catfishes provides insights into carnivory and benthic adaptation.</title>
        <authorList>
            <person name="Zhang Y."/>
            <person name="Wang D."/>
            <person name="Peng Z."/>
            <person name="Zheng S."/>
            <person name="Shao F."/>
            <person name="Tao W."/>
        </authorList>
    </citation>
    <scope>NUCLEOTIDE SEQUENCE</scope>
    <source>
        <strain evidence="5">Chongqing</strain>
    </source>
</reference>
<dbReference type="EMBL" id="MU592027">
    <property type="protein sequence ID" value="KAI5607300.1"/>
    <property type="molecule type" value="Genomic_DNA"/>
</dbReference>
<evidence type="ECO:0000256" key="4">
    <source>
        <dbReference type="SAM" id="MobiDB-lite"/>
    </source>
</evidence>
<dbReference type="Proteomes" id="UP001205998">
    <property type="component" value="Unassembled WGS sequence"/>
</dbReference>
<feature type="coiled-coil region" evidence="3">
    <location>
        <begin position="198"/>
        <end position="256"/>
    </location>
</feature>
<dbReference type="PANTHER" id="PTHR19232:SF1">
    <property type="entry name" value="CEREBELLAR DEGENERATION-RELATED PROTEIN 2"/>
    <property type="match status" value="1"/>
</dbReference>
<feature type="region of interest" description="Disordered" evidence="4">
    <location>
        <begin position="134"/>
        <end position="155"/>
    </location>
</feature>
<feature type="compositionally biased region" description="Acidic residues" evidence="4">
    <location>
        <begin position="288"/>
        <end position="298"/>
    </location>
</feature>
<dbReference type="InterPro" id="IPR026079">
    <property type="entry name" value="CDR2"/>
</dbReference>
<evidence type="ECO:0000313" key="5">
    <source>
        <dbReference type="EMBL" id="KAI5607300.1"/>
    </source>
</evidence>
<feature type="region of interest" description="Disordered" evidence="4">
    <location>
        <begin position="282"/>
        <end position="303"/>
    </location>
</feature>
<proteinExistence type="inferred from homology"/>
<feature type="compositionally biased region" description="Basic and acidic residues" evidence="4">
    <location>
        <begin position="134"/>
        <end position="154"/>
    </location>
</feature>
<gene>
    <name evidence="5" type="ORF">C0J50_7052</name>
</gene>
<organism evidence="5 6">
    <name type="scientific">Silurus asotus</name>
    <name type="common">Amur catfish</name>
    <name type="synonym">Parasilurus asotus</name>
    <dbReference type="NCBI Taxonomy" id="30991"/>
    <lineage>
        <taxon>Eukaryota</taxon>
        <taxon>Metazoa</taxon>
        <taxon>Chordata</taxon>
        <taxon>Craniata</taxon>
        <taxon>Vertebrata</taxon>
        <taxon>Euteleostomi</taxon>
        <taxon>Actinopterygii</taxon>
        <taxon>Neopterygii</taxon>
        <taxon>Teleostei</taxon>
        <taxon>Ostariophysi</taxon>
        <taxon>Siluriformes</taxon>
        <taxon>Siluridae</taxon>
        <taxon>Silurus</taxon>
    </lineage>
</organism>
<accession>A0AAD5F8H1</accession>
<evidence type="ECO:0000256" key="2">
    <source>
        <dbReference type="ARBA" id="ARBA00023054"/>
    </source>
</evidence>
<keyword evidence="2 3" id="KW-0175">Coiled coil</keyword>
<sequence length="406" mass="47161">MLAGMIVEEEFEKEQELWYSRKELEHDLHLAAELGKSLLERNHELEQGLQQMYSTNQEQLQEIEYLNKQVELLRQMNDQHTKMYEQLDVAARDLETNNHQLVQENRTAQGKIQSLTETIDSLQSHTESLQKQVEELKASQSERSRREREAETRRGLTAQSVSCLYDLHRDTRLRDDRSWLVLDMGLVEEERSSLHSALRSLHSQLSSERERREAAEKVTAVTEHENRALEEQLAQLEKARRHQAELEAEVEELRELWRSEPSAVRPTDSLVADDVFFLSEEKGAESGAESEAEEEGAEQDARRNHELTCIRRSEAVRRRGISLLNEVDAQYGVLKTKYDELLLRCQRGDHASSHKSVQTPAVASLKHQPASFIDDAYQPEYRALFQEIFTCIQKTKEDLSENRNKQ</sequence>
<protein>
    <submittedName>
        <fullName evidence="5">Cerebellar degeneration-related protein 2</fullName>
    </submittedName>
</protein>
<comment type="caution">
    <text evidence="5">The sequence shown here is derived from an EMBL/GenBank/DDBJ whole genome shotgun (WGS) entry which is preliminary data.</text>
</comment>
<evidence type="ECO:0000313" key="6">
    <source>
        <dbReference type="Proteomes" id="UP001205998"/>
    </source>
</evidence>
<dbReference type="AlphaFoldDB" id="A0AAD5F8H1"/>
<comment type="similarity">
    <text evidence="1">Belongs to the CDR2 family.</text>
</comment>